<proteinExistence type="predicted"/>
<dbReference type="SUPFAM" id="SSF55718">
    <property type="entry name" value="SCP-like"/>
    <property type="match status" value="1"/>
</dbReference>
<dbReference type="PROSITE" id="PS51186">
    <property type="entry name" value="GNAT"/>
    <property type="match status" value="1"/>
</dbReference>
<name>A0ABS3I6L4_9MICO</name>
<dbReference type="Pfam" id="PF17668">
    <property type="entry name" value="Acetyltransf_17"/>
    <property type="match status" value="1"/>
</dbReference>
<reference evidence="3" key="2">
    <citation type="submission" date="2023-07" db="EMBL/GenBank/DDBJ databases">
        <title>Myceligenerans salitolerans sp. nov., a halotolerant actinomycete isolated from a salt lake in Xinjiang, China.</title>
        <authorList>
            <person name="Guan T."/>
        </authorList>
    </citation>
    <scope>NUCLEOTIDE SEQUENCE [LARGE SCALE GENOMIC DNA]</scope>
    <source>
        <strain evidence="3">XHU 5031</strain>
    </source>
</reference>
<dbReference type="InterPro" id="IPR041380">
    <property type="entry name" value="Acetyltransf_17"/>
</dbReference>
<dbReference type="Gene3D" id="3.30.1050.10">
    <property type="entry name" value="SCP2 sterol-binding domain"/>
    <property type="match status" value="1"/>
</dbReference>
<dbReference type="SUPFAM" id="SSF55729">
    <property type="entry name" value="Acyl-CoA N-acyltransferases (Nat)"/>
    <property type="match status" value="1"/>
</dbReference>
<dbReference type="InterPro" id="IPR025559">
    <property type="entry name" value="Eis_dom"/>
</dbReference>
<dbReference type="InterPro" id="IPR016181">
    <property type="entry name" value="Acyl_CoA_acyltransferase"/>
</dbReference>
<dbReference type="Pfam" id="PF13527">
    <property type="entry name" value="Acetyltransf_9"/>
    <property type="match status" value="1"/>
</dbReference>
<feature type="domain" description="N-acetyltransferase" evidence="1">
    <location>
        <begin position="3"/>
        <end position="146"/>
    </location>
</feature>
<gene>
    <name evidence="2" type="ORF">J0911_03620</name>
</gene>
<dbReference type="PANTHER" id="PTHR37817:SF1">
    <property type="entry name" value="N-ACETYLTRANSFERASE EIS"/>
    <property type="match status" value="1"/>
</dbReference>
<dbReference type="PANTHER" id="PTHR37817">
    <property type="entry name" value="N-ACETYLTRANSFERASE EIS"/>
    <property type="match status" value="1"/>
</dbReference>
<dbReference type="InterPro" id="IPR051554">
    <property type="entry name" value="Acetyltransferase_Eis"/>
</dbReference>
<reference evidence="2 3" key="1">
    <citation type="submission" date="2021-03" db="EMBL/GenBank/DDBJ databases">
        <authorList>
            <person name="Xin L."/>
        </authorList>
    </citation>
    <scope>NUCLEOTIDE SEQUENCE [LARGE SCALE GENOMIC DNA]</scope>
    <source>
        <strain evidence="2 3">XHU 5031</strain>
    </source>
</reference>
<dbReference type="Pfam" id="PF13530">
    <property type="entry name" value="SCP2_2"/>
    <property type="match status" value="1"/>
</dbReference>
<dbReference type="InterPro" id="IPR000182">
    <property type="entry name" value="GNAT_dom"/>
</dbReference>
<sequence>MTLTVRRVTFDDQPAYQRLGSEAFGGGPRPVPSREVWESSANREWGVFDGGALAARLRVYGFTSWFHGGRVPTAGIAGVAVEPERRGAGLVSAVLDAALDEARERGEAISTLFPSAPGIYRRLGYEVIGSFDDVDVPLDRVARTAPPSGVVTRRATTADVEAVTAVHGTWAAGQNAPISRAEEPFWTPPEKYVEDYTGVTLAVEDGTVVGFASWTRGTGDSPATTVMEVDDLIALTPDAARALWRTLGTFSTVVGTARVSTSGSGASLDPAWLVLPDLTVRRVAEHPYMLRVLDVERALEGAWLAPVAGPVPFAVADASTGPDGRARVRADLSGAWTIEVSGGVAHVHRDAVEVADAHHDRPVLTANGLALLYAGAQSAGNLRMAGHLTGPRTWDQALTAMFSGRQVHVRDYF</sequence>
<organism evidence="2 3">
    <name type="scientific">Myceligenerans salitolerans</name>
    <dbReference type="NCBI Taxonomy" id="1230528"/>
    <lineage>
        <taxon>Bacteria</taxon>
        <taxon>Bacillati</taxon>
        <taxon>Actinomycetota</taxon>
        <taxon>Actinomycetes</taxon>
        <taxon>Micrococcales</taxon>
        <taxon>Promicromonosporaceae</taxon>
        <taxon>Myceligenerans</taxon>
    </lineage>
</organism>
<dbReference type="Gene3D" id="3.40.630.30">
    <property type="match status" value="2"/>
</dbReference>
<dbReference type="InterPro" id="IPR036527">
    <property type="entry name" value="SCP2_sterol-bd_dom_sf"/>
</dbReference>
<dbReference type="RefSeq" id="WP_207274091.1">
    <property type="nucleotide sequence ID" value="NZ_JAFMPK010000020.1"/>
</dbReference>
<dbReference type="EMBL" id="JAFMPK010000020">
    <property type="protein sequence ID" value="MBO0608113.1"/>
    <property type="molecule type" value="Genomic_DNA"/>
</dbReference>
<dbReference type="CDD" id="cd04301">
    <property type="entry name" value="NAT_SF"/>
    <property type="match status" value="1"/>
</dbReference>
<dbReference type="Proteomes" id="UP000664617">
    <property type="component" value="Unassembled WGS sequence"/>
</dbReference>
<accession>A0ABS3I6L4</accession>
<evidence type="ECO:0000313" key="2">
    <source>
        <dbReference type="EMBL" id="MBO0608113.1"/>
    </source>
</evidence>
<keyword evidence="3" id="KW-1185">Reference proteome</keyword>
<evidence type="ECO:0000259" key="1">
    <source>
        <dbReference type="PROSITE" id="PS51186"/>
    </source>
</evidence>
<evidence type="ECO:0000313" key="3">
    <source>
        <dbReference type="Proteomes" id="UP000664617"/>
    </source>
</evidence>
<comment type="caution">
    <text evidence="2">The sequence shown here is derived from an EMBL/GenBank/DDBJ whole genome shotgun (WGS) entry which is preliminary data.</text>
</comment>
<protein>
    <submittedName>
        <fullName evidence="2">GNAT family N-acetyltransferase</fullName>
    </submittedName>
</protein>